<dbReference type="EMBL" id="BSPB01000005">
    <property type="protein sequence ID" value="GLS13624.1"/>
    <property type="molecule type" value="Genomic_DNA"/>
</dbReference>
<evidence type="ECO:0000313" key="1">
    <source>
        <dbReference type="EMBL" id="GLS13624.1"/>
    </source>
</evidence>
<evidence type="ECO:0000313" key="2">
    <source>
        <dbReference type="Proteomes" id="UP001156903"/>
    </source>
</evidence>
<name>A0ABQ6C1P8_9BURK</name>
<gene>
    <name evidence="1" type="ORF">GCM10007935_10540</name>
</gene>
<sequence length="74" mass="8164">MAIKVTYTRTWDHKPLAVLDGGPFVDAERTPAQLREMAAMLLKVADAAEARPLHGRHWYPGRVVLTDAGEQVAP</sequence>
<dbReference type="Proteomes" id="UP001156903">
    <property type="component" value="Unassembled WGS sequence"/>
</dbReference>
<evidence type="ECO:0008006" key="3">
    <source>
        <dbReference type="Google" id="ProtNLM"/>
    </source>
</evidence>
<comment type="caution">
    <text evidence="1">The sequence shown here is derived from an EMBL/GenBank/DDBJ whole genome shotgun (WGS) entry which is preliminary data.</text>
</comment>
<proteinExistence type="predicted"/>
<protein>
    <recommendedName>
        <fullName evidence="3">DUF2188 domain-containing protein</fullName>
    </recommendedName>
</protein>
<dbReference type="RefSeq" id="WP_284306973.1">
    <property type="nucleotide sequence ID" value="NZ_BSPB01000005.1"/>
</dbReference>
<keyword evidence="2" id="KW-1185">Reference proteome</keyword>
<accession>A0ABQ6C1P8</accession>
<organism evidence="1 2">
    <name type="scientific">Hydrogenophaga electricum</name>
    <dbReference type="NCBI Taxonomy" id="1230953"/>
    <lineage>
        <taxon>Bacteria</taxon>
        <taxon>Pseudomonadati</taxon>
        <taxon>Pseudomonadota</taxon>
        <taxon>Betaproteobacteria</taxon>
        <taxon>Burkholderiales</taxon>
        <taxon>Comamonadaceae</taxon>
        <taxon>Hydrogenophaga</taxon>
    </lineage>
</organism>
<reference evidence="2" key="1">
    <citation type="journal article" date="2019" name="Int. J. Syst. Evol. Microbiol.">
        <title>The Global Catalogue of Microorganisms (GCM) 10K type strain sequencing project: providing services to taxonomists for standard genome sequencing and annotation.</title>
        <authorList>
            <consortium name="The Broad Institute Genomics Platform"/>
            <consortium name="The Broad Institute Genome Sequencing Center for Infectious Disease"/>
            <person name="Wu L."/>
            <person name="Ma J."/>
        </authorList>
    </citation>
    <scope>NUCLEOTIDE SEQUENCE [LARGE SCALE GENOMIC DNA]</scope>
    <source>
        <strain evidence="2">NBRC 109341</strain>
    </source>
</reference>